<evidence type="ECO:0000313" key="4">
    <source>
        <dbReference type="EMBL" id="PIR74341.1"/>
    </source>
</evidence>
<dbReference type="Gene3D" id="2.60.40.790">
    <property type="match status" value="1"/>
</dbReference>
<evidence type="ECO:0000256" key="1">
    <source>
        <dbReference type="PROSITE-ProRule" id="PRU00285"/>
    </source>
</evidence>
<dbReference type="EMBL" id="PFCB01000022">
    <property type="protein sequence ID" value="PIR74341.1"/>
    <property type="molecule type" value="Genomic_DNA"/>
</dbReference>
<name>A0A2H0TQB2_9BACT</name>
<comment type="similarity">
    <text evidence="1 2">Belongs to the small heat shock protein (HSP20) family.</text>
</comment>
<dbReference type="AlphaFoldDB" id="A0A2H0TQB2"/>
<proteinExistence type="inferred from homology"/>
<dbReference type="CDD" id="cd06464">
    <property type="entry name" value="ACD_sHsps-like"/>
    <property type="match status" value="1"/>
</dbReference>
<reference evidence="5" key="1">
    <citation type="submission" date="2017-09" db="EMBL/GenBank/DDBJ databases">
        <title>Depth-based differentiation of microbial function through sediment-hosted aquifers and enrichment of novel symbionts in the deep terrestrial subsurface.</title>
        <authorList>
            <person name="Probst A.J."/>
            <person name="Ladd B."/>
            <person name="Jarett J.K."/>
            <person name="Geller-Mcgrath D.E."/>
            <person name="Sieber C.M.K."/>
            <person name="Emerson J.B."/>
            <person name="Anantharaman K."/>
            <person name="Thomas B.C."/>
            <person name="Malmstrom R."/>
            <person name="Stieglmeier M."/>
            <person name="Klingl A."/>
            <person name="Woyke T."/>
            <person name="Ryan C.M."/>
            <person name="Banfield J.F."/>
        </authorList>
    </citation>
    <scope>NUCLEOTIDE SEQUENCE [LARGE SCALE GENOMIC DNA]</scope>
</reference>
<evidence type="ECO:0000256" key="2">
    <source>
        <dbReference type="RuleBase" id="RU003616"/>
    </source>
</evidence>
<feature type="domain" description="SHSP" evidence="3">
    <location>
        <begin position="27"/>
        <end position="142"/>
    </location>
</feature>
<sequence>MALVQWDPFREMEEMLSRFPSQGRGTTLSSAFTPAVDIYEEGNNLIVRTPLAGVNPKDVEVNVENGLLTIKGEDKSEHEVDEKNYYRKEVRTGSFFRKIALPIAVDEEKVQAEFEDGILKVTAPKKADSPAKKVNVKVVKKET</sequence>
<dbReference type="Pfam" id="PF00011">
    <property type="entry name" value="HSP20"/>
    <property type="match status" value="1"/>
</dbReference>
<organism evidence="4 5">
    <name type="scientific">Candidatus Magasanikbacteria bacterium CG10_big_fil_rev_8_21_14_0_10_47_10</name>
    <dbReference type="NCBI Taxonomy" id="1974652"/>
    <lineage>
        <taxon>Bacteria</taxon>
        <taxon>Candidatus Magasanikiibacteriota</taxon>
    </lineage>
</organism>
<dbReference type="SUPFAM" id="SSF49764">
    <property type="entry name" value="HSP20-like chaperones"/>
    <property type="match status" value="1"/>
</dbReference>
<evidence type="ECO:0000259" key="3">
    <source>
        <dbReference type="PROSITE" id="PS01031"/>
    </source>
</evidence>
<protein>
    <submittedName>
        <fullName evidence="4">Molecular chaperone</fullName>
    </submittedName>
</protein>
<dbReference type="PROSITE" id="PS01031">
    <property type="entry name" value="SHSP"/>
    <property type="match status" value="1"/>
</dbReference>
<dbReference type="Proteomes" id="UP000230154">
    <property type="component" value="Unassembled WGS sequence"/>
</dbReference>
<dbReference type="InterPro" id="IPR031107">
    <property type="entry name" value="Small_HSP"/>
</dbReference>
<accession>A0A2H0TQB2</accession>
<dbReference type="InterPro" id="IPR008978">
    <property type="entry name" value="HSP20-like_chaperone"/>
</dbReference>
<dbReference type="PANTHER" id="PTHR11527">
    <property type="entry name" value="HEAT-SHOCK PROTEIN 20 FAMILY MEMBER"/>
    <property type="match status" value="1"/>
</dbReference>
<dbReference type="InterPro" id="IPR002068">
    <property type="entry name" value="A-crystallin/Hsp20_dom"/>
</dbReference>
<evidence type="ECO:0000313" key="5">
    <source>
        <dbReference type="Proteomes" id="UP000230154"/>
    </source>
</evidence>
<gene>
    <name evidence="4" type="ORF">COU35_02730</name>
</gene>
<comment type="caution">
    <text evidence="4">The sequence shown here is derived from an EMBL/GenBank/DDBJ whole genome shotgun (WGS) entry which is preliminary data.</text>
</comment>